<keyword evidence="1" id="KW-1133">Transmembrane helix</keyword>
<dbReference type="STRING" id="1538553.JT25_003675"/>
<dbReference type="AlphaFoldDB" id="A0A140E5C0"/>
<keyword evidence="4" id="KW-1185">Reference proteome</keyword>
<evidence type="ECO:0000313" key="3">
    <source>
        <dbReference type="EMBL" id="AMK75594.1"/>
    </source>
</evidence>
<proteinExistence type="predicted"/>
<dbReference type="KEGG" id="mdn:JT25_003675"/>
<keyword evidence="2" id="KW-0732">Signal</keyword>
<keyword evidence="3" id="KW-0808">Transferase</keyword>
<evidence type="ECO:0000256" key="1">
    <source>
        <dbReference type="SAM" id="Phobius"/>
    </source>
</evidence>
<organism evidence="3 4">
    <name type="scientific">Methylomonas denitrificans</name>
    <dbReference type="NCBI Taxonomy" id="1538553"/>
    <lineage>
        <taxon>Bacteria</taxon>
        <taxon>Pseudomonadati</taxon>
        <taxon>Pseudomonadota</taxon>
        <taxon>Gammaproteobacteria</taxon>
        <taxon>Methylococcales</taxon>
        <taxon>Methylococcaceae</taxon>
        <taxon>Methylomonas</taxon>
    </lineage>
</organism>
<dbReference type="Proteomes" id="UP000030512">
    <property type="component" value="Chromosome"/>
</dbReference>
<protein>
    <submittedName>
        <fullName evidence="3">Glycosyl transferase family 1</fullName>
    </submittedName>
</protein>
<feature type="chain" id="PRO_5007807314" evidence="2">
    <location>
        <begin position="21"/>
        <end position="251"/>
    </location>
</feature>
<keyword evidence="1" id="KW-0812">Transmembrane</keyword>
<sequence length="251" mass="26012">MLRKTLAAAVLMAAGVNAHASLTAGDIAFTAFNADEDGLAFTTFKDIQANTNIYFADNEWTGSAFNTGESYNVWNSGASLINAGSVIRFSAYDKSTLSASAGLLNRVTVSGSANWGLANSSETVYAYLGTSATVPTTFLTAVTNGDFAVDGSLASTGLTEGVNAIRLNKNTTSATPDYAEYIGIRSGLTSFDAYKGLVANVNNWTVDTTNGAYAATIPNTASFSVAAVPVPGAVWLFSSALLGFLGVRRKA</sequence>
<reference evidence="3 4" key="1">
    <citation type="journal article" date="2015" name="Environ. Microbiol.">
        <title>Methane oxidation coupled to nitrate reduction under hypoxia by the Gammaproteobacterium Methylomonas denitrificans, sp. nov. type strain FJG1.</title>
        <authorList>
            <person name="Kits K.D."/>
            <person name="Klotz M.G."/>
            <person name="Stein L.Y."/>
        </authorList>
    </citation>
    <scope>NUCLEOTIDE SEQUENCE [LARGE SCALE GENOMIC DNA]</scope>
    <source>
        <strain evidence="3 4">FJG1</strain>
    </source>
</reference>
<feature type="transmembrane region" description="Helical" evidence="1">
    <location>
        <begin position="226"/>
        <end position="247"/>
    </location>
</feature>
<accession>A0A140E5C0</accession>
<dbReference type="EMBL" id="CP014476">
    <property type="protein sequence ID" value="AMK75594.1"/>
    <property type="molecule type" value="Genomic_DNA"/>
</dbReference>
<dbReference type="GO" id="GO:0016740">
    <property type="term" value="F:transferase activity"/>
    <property type="evidence" value="ECO:0007669"/>
    <property type="project" value="UniProtKB-KW"/>
</dbReference>
<keyword evidence="1" id="KW-0472">Membrane</keyword>
<feature type="signal peptide" evidence="2">
    <location>
        <begin position="1"/>
        <end position="20"/>
    </location>
</feature>
<evidence type="ECO:0000313" key="4">
    <source>
        <dbReference type="Proteomes" id="UP000030512"/>
    </source>
</evidence>
<evidence type="ECO:0000256" key="2">
    <source>
        <dbReference type="SAM" id="SignalP"/>
    </source>
</evidence>
<name>A0A140E5C0_9GAMM</name>
<gene>
    <name evidence="3" type="ORF">JT25_003675</name>
</gene>